<evidence type="ECO:0000256" key="1">
    <source>
        <dbReference type="ARBA" id="ARBA00001974"/>
    </source>
</evidence>
<evidence type="ECO:0000256" key="2">
    <source>
        <dbReference type="ARBA" id="ARBA00004749"/>
    </source>
</evidence>
<dbReference type="InterPro" id="IPR051205">
    <property type="entry name" value="UbiH/COQ6_monooxygenase"/>
</dbReference>
<evidence type="ECO:0000256" key="7">
    <source>
        <dbReference type="ARBA" id="ARBA00023033"/>
    </source>
</evidence>
<dbReference type="Proteomes" id="UP000321405">
    <property type="component" value="Unassembled WGS sequence"/>
</dbReference>
<evidence type="ECO:0000256" key="4">
    <source>
        <dbReference type="ARBA" id="ARBA00022630"/>
    </source>
</evidence>
<dbReference type="InterPro" id="IPR036188">
    <property type="entry name" value="FAD/NAD-bd_sf"/>
</dbReference>
<evidence type="ECO:0000313" key="11">
    <source>
        <dbReference type="Proteomes" id="UP000321405"/>
    </source>
</evidence>
<dbReference type="NCBIfam" id="TIGR01988">
    <property type="entry name" value="Ubi-OHases"/>
    <property type="match status" value="1"/>
</dbReference>
<dbReference type="EMBL" id="BJVC01000002">
    <property type="protein sequence ID" value="GEL01903.1"/>
    <property type="molecule type" value="Genomic_DNA"/>
</dbReference>
<dbReference type="NCBIfam" id="NF006593">
    <property type="entry name" value="PRK09126.1"/>
    <property type="match status" value="1"/>
</dbReference>
<organism evidence="10 11">
    <name type="scientific">Swaminathania salitolerans</name>
    <dbReference type="NCBI Taxonomy" id="182838"/>
    <lineage>
        <taxon>Bacteria</taxon>
        <taxon>Pseudomonadati</taxon>
        <taxon>Pseudomonadota</taxon>
        <taxon>Alphaproteobacteria</taxon>
        <taxon>Acetobacterales</taxon>
        <taxon>Acetobacteraceae</taxon>
        <taxon>Swaminathania</taxon>
    </lineage>
</organism>
<keyword evidence="11" id="KW-1185">Reference proteome</keyword>
<dbReference type="InterPro" id="IPR010971">
    <property type="entry name" value="UbiH/COQ6"/>
</dbReference>
<dbReference type="SUPFAM" id="SSF51905">
    <property type="entry name" value="FAD/NAD(P)-binding domain"/>
    <property type="match status" value="1"/>
</dbReference>
<evidence type="ECO:0000256" key="8">
    <source>
        <dbReference type="SAM" id="MobiDB-lite"/>
    </source>
</evidence>
<dbReference type="AlphaFoldDB" id="A0A511BPX9"/>
<dbReference type="OrthoDB" id="9796623at2"/>
<dbReference type="Gene3D" id="3.50.50.60">
    <property type="entry name" value="FAD/NAD(P)-binding domain"/>
    <property type="match status" value="2"/>
</dbReference>
<dbReference type="PANTHER" id="PTHR43876:SF25">
    <property type="entry name" value="MONOOXYGENASE NMA2164"/>
    <property type="match status" value="1"/>
</dbReference>
<evidence type="ECO:0000256" key="6">
    <source>
        <dbReference type="ARBA" id="ARBA00023002"/>
    </source>
</evidence>
<evidence type="ECO:0000313" key="10">
    <source>
        <dbReference type="EMBL" id="GEL01903.1"/>
    </source>
</evidence>
<dbReference type="PANTHER" id="PTHR43876">
    <property type="entry name" value="UBIQUINONE BIOSYNTHESIS MONOOXYGENASE COQ6, MITOCHONDRIAL"/>
    <property type="match status" value="1"/>
</dbReference>
<reference evidence="10 11" key="1">
    <citation type="submission" date="2019-07" db="EMBL/GenBank/DDBJ databases">
        <title>Whole genome shotgun sequence of Swaminathania salitolerans NBRC 104436.</title>
        <authorList>
            <person name="Hosoyama A."/>
            <person name="Uohara A."/>
            <person name="Ohji S."/>
            <person name="Ichikawa N."/>
        </authorList>
    </citation>
    <scope>NUCLEOTIDE SEQUENCE [LARGE SCALE GENOMIC DNA]</scope>
    <source>
        <strain evidence="10 11">NBRC 104436</strain>
    </source>
</reference>
<sequence length="422" mass="45845">MSRTYDITIAGAGPAGLACALSLAGEGRRVALIDPAPEPVLAEPSFDGREIALTHHARDWLERHGVWDHIPGNSVSPLRTARIESGQDAPAHPGGALLFTSRNQGREAPDGEAPGGGALEGEALEGEALGHLVPNHLIRAALYRRCLTESRITLMAGRGVIASSGNRDRATVLLTDDTLIDSDLLIAADGRFSRIRQARGIGAIVHDFGKEILVCRMRHPEPHDGVALQWFDEGQTIALLPVASDGQPGFLSSLVLTLDPVDIAHLKDMDEGDFSREITRRTQNRLGGMMLESARRSYPLRTVYAHRFETTRLALIGDAAVGMHPITAHGFNLGLKGQEILSEEIRQGDGDPGHSDVLRRFERRHRQATAPLFAATNGIATLYTHDSRPSLVLRRAGLRIAERMTPFKSFVTGFLMDRNAAH</sequence>
<dbReference type="GO" id="GO:0004497">
    <property type="term" value="F:monooxygenase activity"/>
    <property type="evidence" value="ECO:0007669"/>
    <property type="project" value="UniProtKB-KW"/>
</dbReference>
<dbReference type="GO" id="GO:0006744">
    <property type="term" value="P:ubiquinone biosynthetic process"/>
    <property type="evidence" value="ECO:0007669"/>
    <property type="project" value="UniProtKB-UniPathway"/>
</dbReference>
<keyword evidence="7" id="KW-0503">Monooxygenase</keyword>
<accession>A0A511BPX9</accession>
<feature type="domain" description="FAD-binding" evidence="9">
    <location>
        <begin position="5"/>
        <end position="336"/>
    </location>
</feature>
<keyword evidence="5" id="KW-0274">FAD</keyword>
<dbReference type="GO" id="GO:0071949">
    <property type="term" value="F:FAD binding"/>
    <property type="evidence" value="ECO:0007669"/>
    <property type="project" value="InterPro"/>
</dbReference>
<dbReference type="PRINTS" id="PR00420">
    <property type="entry name" value="RNGMNOXGNASE"/>
</dbReference>
<dbReference type="RefSeq" id="WP_147092890.1">
    <property type="nucleotide sequence ID" value="NZ_BJVC01000002.1"/>
</dbReference>
<comment type="pathway">
    <text evidence="2">Cofactor biosynthesis; ubiquinone biosynthesis.</text>
</comment>
<dbReference type="UniPathway" id="UPA00232"/>
<dbReference type="GO" id="GO:0016705">
    <property type="term" value="F:oxidoreductase activity, acting on paired donors, with incorporation or reduction of molecular oxygen"/>
    <property type="evidence" value="ECO:0007669"/>
    <property type="project" value="InterPro"/>
</dbReference>
<comment type="similarity">
    <text evidence="3">Belongs to the UbiH/COQ6 family.</text>
</comment>
<keyword evidence="4" id="KW-0285">Flavoprotein</keyword>
<proteinExistence type="inferred from homology"/>
<evidence type="ECO:0000256" key="5">
    <source>
        <dbReference type="ARBA" id="ARBA00022827"/>
    </source>
</evidence>
<comment type="cofactor">
    <cofactor evidence="1">
        <name>FAD</name>
        <dbReference type="ChEBI" id="CHEBI:57692"/>
    </cofactor>
</comment>
<evidence type="ECO:0000259" key="9">
    <source>
        <dbReference type="Pfam" id="PF01494"/>
    </source>
</evidence>
<keyword evidence="6" id="KW-0560">Oxidoreductase</keyword>
<feature type="region of interest" description="Disordered" evidence="8">
    <location>
        <begin position="85"/>
        <end position="118"/>
    </location>
</feature>
<gene>
    <name evidence="10" type="primary">visC</name>
    <name evidence="10" type="ORF">SSA02_10660</name>
</gene>
<evidence type="ECO:0000256" key="3">
    <source>
        <dbReference type="ARBA" id="ARBA00005349"/>
    </source>
</evidence>
<dbReference type="InterPro" id="IPR002938">
    <property type="entry name" value="FAD-bd"/>
</dbReference>
<name>A0A511BPX9_9PROT</name>
<dbReference type="PROSITE" id="PS51257">
    <property type="entry name" value="PROKAR_LIPOPROTEIN"/>
    <property type="match status" value="1"/>
</dbReference>
<dbReference type="Pfam" id="PF01494">
    <property type="entry name" value="FAD_binding_3"/>
    <property type="match status" value="1"/>
</dbReference>
<protein>
    <recommendedName>
        <fullName evidence="9">FAD-binding domain-containing protein</fullName>
    </recommendedName>
</protein>
<comment type="caution">
    <text evidence="10">The sequence shown here is derived from an EMBL/GenBank/DDBJ whole genome shotgun (WGS) entry which is preliminary data.</text>
</comment>